<organism evidence="3 4">
    <name type="scientific">Bacteroides coprosuis DSM 18011</name>
    <dbReference type="NCBI Taxonomy" id="679937"/>
    <lineage>
        <taxon>Bacteria</taxon>
        <taxon>Pseudomonadati</taxon>
        <taxon>Bacteroidota</taxon>
        <taxon>Bacteroidia</taxon>
        <taxon>Bacteroidales</taxon>
        <taxon>Bacteroidaceae</taxon>
        <taxon>Bacteroides</taxon>
    </lineage>
</organism>
<keyword evidence="4" id="KW-1185">Reference proteome</keyword>
<evidence type="ECO:0000256" key="1">
    <source>
        <dbReference type="SAM" id="SignalP"/>
    </source>
</evidence>
<proteinExistence type="predicted"/>
<dbReference type="Proteomes" id="UP000018439">
    <property type="component" value="Chromosome"/>
</dbReference>
<feature type="signal peptide" evidence="1">
    <location>
        <begin position="1"/>
        <end position="22"/>
    </location>
</feature>
<dbReference type="EMBL" id="CM001167">
    <property type="protein sequence ID" value="EGJ71633.1"/>
    <property type="molecule type" value="Genomic_DNA"/>
</dbReference>
<accession>F3ZPH6</accession>
<protein>
    <recommendedName>
        <fullName evidence="2">Outer membrane protein beta-barrel domain-containing protein</fullName>
    </recommendedName>
</protein>
<name>F3ZPH6_9BACE</name>
<dbReference type="InterPro" id="IPR025665">
    <property type="entry name" value="Beta-barrel_OMP_2"/>
</dbReference>
<feature type="chain" id="PRO_5003308552" description="Outer membrane protein beta-barrel domain-containing protein" evidence="1">
    <location>
        <begin position="23"/>
        <end position="220"/>
    </location>
</feature>
<dbReference type="Pfam" id="PF13568">
    <property type="entry name" value="OMP_b-brl_2"/>
    <property type="match status" value="1"/>
</dbReference>
<evidence type="ECO:0000313" key="3">
    <source>
        <dbReference type="EMBL" id="EGJ71633.1"/>
    </source>
</evidence>
<dbReference type="HOGENOM" id="CLU_082049_1_1_10"/>
<feature type="domain" description="Outer membrane protein beta-barrel" evidence="2">
    <location>
        <begin position="25"/>
        <end position="199"/>
    </location>
</feature>
<keyword evidence="1" id="KW-0732">Signal</keyword>
<evidence type="ECO:0000313" key="4">
    <source>
        <dbReference type="Proteomes" id="UP000018439"/>
    </source>
</evidence>
<dbReference type="AlphaFoldDB" id="F3ZPH6"/>
<evidence type="ECO:0000259" key="2">
    <source>
        <dbReference type="Pfam" id="PF13568"/>
    </source>
</evidence>
<dbReference type="eggNOG" id="COG3637">
    <property type="taxonomic scope" value="Bacteria"/>
</dbReference>
<dbReference type="OrthoDB" id="1041121at2"/>
<reference evidence="3 4" key="1">
    <citation type="journal article" date="2011" name="Stand. Genomic Sci.">
        <title>Non-contiguous finished genome sequence of Bacteroides coprosuis type strain (PC139).</title>
        <authorList>
            <person name="Land M."/>
            <person name="Held B."/>
            <person name="Gronow S."/>
            <person name="Abt B."/>
            <person name="Lucas S."/>
            <person name="Del Rio T.G."/>
            <person name="Nolan M."/>
            <person name="Tice H."/>
            <person name="Cheng J.F."/>
            <person name="Pitluck S."/>
            <person name="Liolios K."/>
            <person name="Pagani I."/>
            <person name="Ivanova N."/>
            <person name="Mavromatis K."/>
            <person name="Mikhailova N."/>
            <person name="Pati A."/>
            <person name="Tapia R."/>
            <person name="Han C."/>
            <person name="Goodwin L."/>
            <person name="Chen A."/>
            <person name="Palaniappan K."/>
            <person name="Hauser L."/>
            <person name="Brambilla E.M."/>
            <person name="Rohde M."/>
            <person name="Goker M."/>
            <person name="Detter J.C."/>
            <person name="Woyke T."/>
            <person name="Bristow J."/>
            <person name="Eisen J.A."/>
            <person name="Markowitz V."/>
            <person name="Hugenholtz P."/>
            <person name="Kyrpides N.C."/>
            <person name="Klenk H.P."/>
            <person name="Lapidus A."/>
        </authorList>
    </citation>
    <scope>NUCLEOTIDE SEQUENCE</scope>
    <source>
        <strain evidence="3 4">DSM 18011</strain>
    </source>
</reference>
<gene>
    <name evidence="3" type="ORF">Bcop_1438</name>
</gene>
<sequence>MKTLIKLSLVGLFLLLPTCIYADQPIRYGVVGGVNVSSIHASGTDYKAGFHVGGKMDVLISNNWYLDVSALFSMKGWKSTQYLHYFEEEILETDKYTLNNYYFEVPIHAMYKIQVSPKVSINLSAGPYLGFGLFGKVHVKAKTSSYSDLGKTLEEAKDSASLYKSGSGDKRFDFGIGAKVGVEINKKFQISAGYDWGFLKSNSGDDSQNRNIPISFTYIF</sequence>
<dbReference type="STRING" id="679937.Bcop_1438"/>